<dbReference type="RefSeq" id="WP_008655576.1">
    <property type="nucleotide sequence ID" value="NZ_ANMO01000095.1"/>
</dbReference>
<dbReference type="Proteomes" id="UP000011529">
    <property type="component" value="Unassembled WGS sequence"/>
</dbReference>
<evidence type="ECO:0000313" key="1">
    <source>
        <dbReference type="EMBL" id="EMB17551.1"/>
    </source>
</evidence>
<dbReference type="PATRIC" id="fig|1263867.3.peg.1837"/>
<gene>
    <name evidence="1" type="ORF">RE6C_01730</name>
</gene>
<evidence type="ECO:0000313" key="2">
    <source>
        <dbReference type="Proteomes" id="UP000011529"/>
    </source>
</evidence>
<reference evidence="1" key="2">
    <citation type="journal article" date="2013" name="Mar. Genomics">
        <title>Expression of sulfatases in Rhodopirellula baltica and the diversity of sulfatases in the genus Rhodopirellula.</title>
        <authorList>
            <person name="Wegner C.E."/>
            <person name="Richter-Heitmann T."/>
            <person name="Klindworth A."/>
            <person name="Klockow C."/>
            <person name="Richter M."/>
            <person name="Achstetter T."/>
            <person name="Glockner F.O."/>
            <person name="Harder J."/>
        </authorList>
    </citation>
    <scope>NUCLEOTIDE SEQUENCE [LARGE SCALE GENOMIC DNA]</scope>
    <source>
        <strain evidence="1">6C</strain>
    </source>
</reference>
<sequence>MVTPHRKNVPGDFYVEDGCCTSCDVPMVEAPELFTYDIDASGSHHCYVSRQPSDETEIDCMIKTISCAEFECIHYRGRDDAILKRMADVDASHLYDVITPAPPTVQRPWWRFW</sequence>
<comment type="caution">
    <text evidence="1">The sequence shown here is derived from an EMBL/GenBank/DDBJ whole genome shotgun (WGS) entry which is preliminary data.</text>
</comment>
<name>M2A7T3_9BACT</name>
<keyword evidence="2" id="KW-1185">Reference proteome</keyword>
<protein>
    <recommendedName>
        <fullName evidence="3">Ferredoxin</fullName>
    </recommendedName>
</protein>
<dbReference type="EMBL" id="ANMO01000095">
    <property type="protein sequence ID" value="EMB17551.1"/>
    <property type="molecule type" value="Genomic_DNA"/>
</dbReference>
<accession>M2A7T3</accession>
<dbReference type="AlphaFoldDB" id="M2A7T3"/>
<evidence type="ECO:0008006" key="3">
    <source>
        <dbReference type="Google" id="ProtNLM"/>
    </source>
</evidence>
<organism evidence="1 2">
    <name type="scientific">Rhodopirellula europaea 6C</name>
    <dbReference type="NCBI Taxonomy" id="1263867"/>
    <lineage>
        <taxon>Bacteria</taxon>
        <taxon>Pseudomonadati</taxon>
        <taxon>Planctomycetota</taxon>
        <taxon>Planctomycetia</taxon>
        <taxon>Pirellulales</taxon>
        <taxon>Pirellulaceae</taxon>
        <taxon>Rhodopirellula</taxon>
    </lineage>
</organism>
<reference evidence="1" key="1">
    <citation type="submission" date="2012-11" db="EMBL/GenBank/DDBJ databases">
        <title>Permanent draft genomes of Rhodopirellula europaea strain SH398 and 6C.</title>
        <authorList>
            <person name="Richter M."/>
            <person name="Richter-Heitmann T."/>
            <person name="Frank C."/>
            <person name="Harder J."/>
            <person name="Glockner F.O."/>
        </authorList>
    </citation>
    <scope>NUCLEOTIDE SEQUENCE</scope>
    <source>
        <strain evidence="1">6C</strain>
    </source>
</reference>
<proteinExistence type="predicted"/>